<accession>A0ABS3VJX4</accession>
<reference evidence="3 4" key="1">
    <citation type="submission" date="2019-12" db="EMBL/GenBank/DDBJ databases">
        <title>Whole genome sequencing of endophytic Actinobacterium Micromonospora sp. MPMI6T.</title>
        <authorList>
            <person name="Evv R."/>
            <person name="Podile A.R."/>
        </authorList>
    </citation>
    <scope>NUCLEOTIDE SEQUENCE [LARGE SCALE GENOMIC DNA]</scope>
    <source>
        <strain evidence="3 4">MPMI6</strain>
    </source>
</reference>
<dbReference type="EMBL" id="WVUH01000005">
    <property type="protein sequence ID" value="MBO4204753.1"/>
    <property type="molecule type" value="Genomic_DNA"/>
</dbReference>
<name>A0ABS3VJX4_MICEH</name>
<feature type="compositionally biased region" description="Gly residues" evidence="1">
    <location>
        <begin position="20"/>
        <end position="29"/>
    </location>
</feature>
<dbReference type="PROSITE" id="PS51257">
    <property type="entry name" value="PROKAR_LIPOPROTEIN"/>
    <property type="match status" value="1"/>
</dbReference>
<proteinExistence type="predicted"/>
<sequence>MRKTLLPLLVLALVTGLACGSGSGSGGRKSSGSGNSSADRGTDGSDSDGNPDAGDPTPVAKPSASPTRKKVAALTCKQLETAQLGSSTSRYNGYADPIPLLDGMWSGEDGVVVTLQAPCAIGDLTGDGAADAVVPAMMDGGGTGKFWQLVVFRNVNGRPSYVTVTDIGDRTPIENVTISSRQVKVVYLTRPDDAAMAEIAIRRTAIYRLSGGTLDEVSHTDAPYTP</sequence>
<evidence type="ECO:0008006" key="5">
    <source>
        <dbReference type="Google" id="ProtNLM"/>
    </source>
</evidence>
<gene>
    <name evidence="3" type="ORF">GSF22_01825</name>
</gene>
<feature type="region of interest" description="Disordered" evidence="1">
    <location>
        <begin position="20"/>
        <end position="71"/>
    </location>
</feature>
<protein>
    <recommendedName>
        <fullName evidence="5">Lipoprotein</fullName>
    </recommendedName>
</protein>
<comment type="caution">
    <text evidence="3">The sequence shown here is derived from an EMBL/GenBank/DDBJ whole genome shotgun (WGS) entry which is preliminary data.</text>
</comment>
<dbReference type="Proteomes" id="UP000823521">
    <property type="component" value="Unassembled WGS sequence"/>
</dbReference>
<organism evidence="3 4">
    <name type="scientific">Micromonospora echinofusca</name>
    <dbReference type="NCBI Taxonomy" id="47858"/>
    <lineage>
        <taxon>Bacteria</taxon>
        <taxon>Bacillati</taxon>
        <taxon>Actinomycetota</taxon>
        <taxon>Actinomycetes</taxon>
        <taxon>Micromonosporales</taxon>
        <taxon>Micromonosporaceae</taxon>
        <taxon>Micromonospora</taxon>
    </lineage>
</organism>
<evidence type="ECO:0000313" key="3">
    <source>
        <dbReference type="EMBL" id="MBO4204753.1"/>
    </source>
</evidence>
<feature type="chain" id="PRO_5047447649" description="Lipoprotein" evidence="2">
    <location>
        <begin position="21"/>
        <end position="226"/>
    </location>
</feature>
<keyword evidence="4" id="KW-1185">Reference proteome</keyword>
<feature type="signal peptide" evidence="2">
    <location>
        <begin position="1"/>
        <end position="20"/>
    </location>
</feature>
<evidence type="ECO:0000313" key="4">
    <source>
        <dbReference type="Proteomes" id="UP000823521"/>
    </source>
</evidence>
<dbReference type="RefSeq" id="WP_208810943.1">
    <property type="nucleotide sequence ID" value="NZ_WVUH01000005.1"/>
</dbReference>
<evidence type="ECO:0000256" key="1">
    <source>
        <dbReference type="SAM" id="MobiDB-lite"/>
    </source>
</evidence>
<evidence type="ECO:0000256" key="2">
    <source>
        <dbReference type="SAM" id="SignalP"/>
    </source>
</evidence>
<keyword evidence="2" id="KW-0732">Signal</keyword>